<organism evidence="1 2">
    <name type="scientific">Persea americana</name>
    <name type="common">Avocado</name>
    <dbReference type="NCBI Taxonomy" id="3435"/>
    <lineage>
        <taxon>Eukaryota</taxon>
        <taxon>Viridiplantae</taxon>
        <taxon>Streptophyta</taxon>
        <taxon>Embryophyta</taxon>
        <taxon>Tracheophyta</taxon>
        <taxon>Spermatophyta</taxon>
        <taxon>Magnoliopsida</taxon>
        <taxon>Magnoliidae</taxon>
        <taxon>Laurales</taxon>
        <taxon>Lauraceae</taxon>
        <taxon>Persea</taxon>
    </lineage>
</organism>
<dbReference type="Proteomes" id="UP001234297">
    <property type="component" value="Chromosome 3"/>
</dbReference>
<protein>
    <submittedName>
        <fullName evidence="1">Uncharacterized protein</fullName>
    </submittedName>
</protein>
<sequence length="878" mass="98728">MMLPSAFLQRLFHGDAEDLEKKILAGENQSETLKETKETSQNSRRKEMRSECHVDSSKFSEPMPWIGLYIAAFSLLCSLLMGLDTISGIRSRKLWFPCRWFSLNATSLTLLSVATKLPVDLNTSMPRPQDQLTKLSGTVLICTAMGNLITSLGTMDGPQMIANIVALGILVITVIVNIGIQMGTGVIYVFLPEHAIIMFLMLVLLVLLCSTSIMVPTAKVSLEEKSFRNQRNSDDDDDVVGLEKLKESVKQYGMMAHTSSPQYVVGRSVTCSASGAFCLLGALILLQAAVRSLIIRSLDFCGGRSDYTWSMTLVLISQAIAIGVGTIAPAIRLFNAISFRSPKGEFKVEKYWVQKLVEWKESRIPFHISNRRFRKLFLASRDQVLDVLMVMQSAVVIVSKLIRLTSVLPLSWLSCFCKKPGREVPQSQSSFAVHLDGEEDFIQVIMTNGREDTEHCIRRGKRNPPKYLTISKGIQRVEEFDSKEVTFLTGTEGPPPNCWVLPIVTLTSIAIAIAPLCNEKNVKLLQSGVHESLKYVRIIEKNLDDRGLTNMRKAAYIVWRGIDTNYRWLDKDLKKLAQSANEILQELAASAKKCVSNYTTGSEKEKEDPRDWPAKVLAANSMYRLCHTILLKELETADKMFEWLEKTIFDIVSACLTNLPEVISMICVCNSIESREESVRDAAYLFGETEEILKELDIGIRSPVLDKERAFAIGKNGVQINSTENQRGSQSWLRRDQSTETNSTALSSIIISYLNVLLLCMIYNAYSHTSISHGTRKQGEVYRSSGSSGRTHKNQSNFASRSHREWPSNSTCSQRFPLHACNEHDNRNLPWATMIMWLRITSASRERLLRLEEKQVEIAMQLLLLLPLAISLSKLFNF</sequence>
<evidence type="ECO:0000313" key="1">
    <source>
        <dbReference type="EMBL" id="KAJ8638618.1"/>
    </source>
</evidence>
<gene>
    <name evidence="1" type="ORF">MRB53_012885</name>
</gene>
<dbReference type="EMBL" id="CM056811">
    <property type="protein sequence ID" value="KAJ8638618.1"/>
    <property type="molecule type" value="Genomic_DNA"/>
</dbReference>
<reference evidence="1 2" key="1">
    <citation type="journal article" date="2022" name="Hortic Res">
        <title>A haplotype resolved chromosomal level avocado genome allows analysis of novel avocado genes.</title>
        <authorList>
            <person name="Nath O."/>
            <person name="Fletcher S.J."/>
            <person name="Hayward A."/>
            <person name="Shaw L.M."/>
            <person name="Masouleh A.K."/>
            <person name="Furtado A."/>
            <person name="Henry R.J."/>
            <person name="Mitter N."/>
        </authorList>
    </citation>
    <scope>NUCLEOTIDE SEQUENCE [LARGE SCALE GENOMIC DNA]</scope>
    <source>
        <strain evidence="2">cv. Hass</strain>
    </source>
</reference>
<name>A0ACC2LZ15_PERAE</name>
<comment type="caution">
    <text evidence="1">The sequence shown here is derived from an EMBL/GenBank/DDBJ whole genome shotgun (WGS) entry which is preliminary data.</text>
</comment>
<accession>A0ACC2LZ15</accession>
<keyword evidence="2" id="KW-1185">Reference proteome</keyword>
<evidence type="ECO:0000313" key="2">
    <source>
        <dbReference type="Proteomes" id="UP001234297"/>
    </source>
</evidence>
<proteinExistence type="predicted"/>